<protein>
    <recommendedName>
        <fullName evidence="3">Ribosome maturation factor RimP</fullName>
    </recommendedName>
</protein>
<dbReference type="HAMAP" id="MF_01077">
    <property type="entry name" value="RimP"/>
    <property type="match status" value="1"/>
</dbReference>
<dbReference type="GO" id="GO:0006412">
    <property type="term" value="P:translation"/>
    <property type="evidence" value="ECO:0007669"/>
    <property type="project" value="TreeGrafter"/>
</dbReference>
<keyword evidence="1 3" id="KW-0963">Cytoplasm</keyword>
<sequence length="158" mass="17907">MNTEHRQKIEELLEPLLENDKFFVVDIKVSLSRLNSKVTVLLDSDAGIGIDECSEISRKLGKELDEIMPDKYTLEVSSPGIDFPLKSERMYRKNIGRNLKVVLNDGKEVKGKLEGLANQEITLIEDKKRTGKAKNEPIEPIIISLENIKEAQVIISFK</sequence>
<evidence type="ECO:0000313" key="7">
    <source>
        <dbReference type="Proteomes" id="UP000293162"/>
    </source>
</evidence>
<dbReference type="Pfam" id="PF17384">
    <property type="entry name" value="DUF150_C"/>
    <property type="match status" value="1"/>
</dbReference>
<evidence type="ECO:0000259" key="5">
    <source>
        <dbReference type="Pfam" id="PF17384"/>
    </source>
</evidence>
<comment type="caution">
    <text evidence="6">The sequence shown here is derived from an EMBL/GenBank/DDBJ whole genome shotgun (WGS) entry which is preliminary data.</text>
</comment>
<dbReference type="CDD" id="cd01734">
    <property type="entry name" value="YlxS_C"/>
    <property type="match status" value="1"/>
</dbReference>
<reference evidence="6 7" key="1">
    <citation type="submission" date="2019-02" db="EMBL/GenBank/DDBJ databases">
        <title>Bacterial novel species Emticicia sp. 17J42-9 isolated from soil.</title>
        <authorList>
            <person name="Jung H.-Y."/>
        </authorList>
    </citation>
    <scope>NUCLEOTIDE SEQUENCE [LARGE SCALE GENOMIC DNA]</scope>
    <source>
        <strain evidence="6 7">17J42-9</strain>
    </source>
</reference>
<dbReference type="PANTHER" id="PTHR33867:SF1">
    <property type="entry name" value="RIBOSOME MATURATION FACTOR RIMP"/>
    <property type="match status" value="1"/>
</dbReference>
<dbReference type="SUPFAM" id="SSF75420">
    <property type="entry name" value="YhbC-like, N-terminal domain"/>
    <property type="match status" value="1"/>
</dbReference>
<dbReference type="EMBL" id="SEWF01000091">
    <property type="protein sequence ID" value="RYU91794.1"/>
    <property type="molecule type" value="Genomic_DNA"/>
</dbReference>
<organism evidence="6 7">
    <name type="scientific">Emticicia agri</name>
    <dbReference type="NCBI Taxonomy" id="2492393"/>
    <lineage>
        <taxon>Bacteria</taxon>
        <taxon>Pseudomonadati</taxon>
        <taxon>Bacteroidota</taxon>
        <taxon>Cytophagia</taxon>
        <taxon>Cytophagales</taxon>
        <taxon>Leadbetterellaceae</taxon>
        <taxon>Emticicia</taxon>
    </lineage>
</organism>
<dbReference type="GO" id="GO:0000028">
    <property type="term" value="P:ribosomal small subunit assembly"/>
    <property type="evidence" value="ECO:0007669"/>
    <property type="project" value="TreeGrafter"/>
</dbReference>
<dbReference type="GO" id="GO:0005829">
    <property type="term" value="C:cytosol"/>
    <property type="evidence" value="ECO:0007669"/>
    <property type="project" value="TreeGrafter"/>
</dbReference>
<dbReference type="InterPro" id="IPR028989">
    <property type="entry name" value="RimP_N"/>
</dbReference>
<evidence type="ECO:0000256" key="3">
    <source>
        <dbReference type="HAMAP-Rule" id="MF_01077"/>
    </source>
</evidence>
<dbReference type="RefSeq" id="WP_130024281.1">
    <property type="nucleotide sequence ID" value="NZ_SEWF01000091.1"/>
</dbReference>
<feature type="domain" description="Ribosome maturation factor RimP N-terminal" evidence="4">
    <location>
        <begin position="12"/>
        <end position="82"/>
    </location>
</feature>
<comment type="subcellular location">
    <subcellularLocation>
        <location evidence="3">Cytoplasm</location>
    </subcellularLocation>
</comment>
<dbReference type="InterPro" id="IPR003728">
    <property type="entry name" value="Ribosome_maturation_RimP"/>
</dbReference>
<dbReference type="InterPro" id="IPR035956">
    <property type="entry name" value="RimP_N_sf"/>
</dbReference>
<keyword evidence="2 3" id="KW-0690">Ribosome biogenesis</keyword>
<feature type="domain" description="Ribosome maturation factor RimP C-terminal" evidence="5">
    <location>
        <begin position="85"/>
        <end position="157"/>
    </location>
</feature>
<dbReference type="PANTHER" id="PTHR33867">
    <property type="entry name" value="RIBOSOME MATURATION FACTOR RIMP"/>
    <property type="match status" value="1"/>
</dbReference>
<gene>
    <name evidence="3" type="primary">rimP</name>
    <name evidence="6" type="ORF">EWM59_26745</name>
</gene>
<name>A0A4Q5LQT7_9BACT</name>
<comment type="similarity">
    <text evidence="3">Belongs to the RimP family.</text>
</comment>
<evidence type="ECO:0000313" key="6">
    <source>
        <dbReference type="EMBL" id="RYU91794.1"/>
    </source>
</evidence>
<evidence type="ECO:0000256" key="2">
    <source>
        <dbReference type="ARBA" id="ARBA00022517"/>
    </source>
</evidence>
<accession>A0A4Q5LQT7</accession>
<dbReference type="InterPro" id="IPR028998">
    <property type="entry name" value="RimP_C"/>
</dbReference>
<evidence type="ECO:0000259" key="4">
    <source>
        <dbReference type="Pfam" id="PF02576"/>
    </source>
</evidence>
<dbReference type="Gene3D" id="3.30.300.70">
    <property type="entry name" value="RimP-like superfamily, N-terminal"/>
    <property type="match status" value="1"/>
</dbReference>
<dbReference type="Proteomes" id="UP000293162">
    <property type="component" value="Unassembled WGS sequence"/>
</dbReference>
<evidence type="ECO:0000256" key="1">
    <source>
        <dbReference type="ARBA" id="ARBA00022490"/>
    </source>
</evidence>
<dbReference type="Pfam" id="PF02576">
    <property type="entry name" value="RimP_N"/>
    <property type="match status" value="1"/>
</dbReference>
<dbReference type="OrthoDB" id="9789702at2"/>
<proteinExistence type="inferred from homology"/>
<comment type="function">
    <text evidence="3">Required for maturation of 30S ribosomal subunits.</text>
</comment>
<dbReference type="AlphaFoldDB" id="A0A4Q5LQT7"/>
<keyword evidence="7" id="KW-1185">Reference proteome</keyword>